<feature type="transmembrane region" description="Helical" evidence="1">
    <location>
        <begin position="49"/>
        <end position="70"/>
    </location>
</feature>
<proteinExistence type="predicted"/>
<name>A0A940YE71_9BURK</name>
<dbReference type="Pfam" id="PF05232">
    <property type="entry name" value="BTP"/>
    <property type="match status" value="2"/>
</dbReference>
<keyword evidence="1" id="KW-0472">Membrane</keyword>
<dbReference type="RefSeq" id="WP_210799970.1">
    <property type="nucleotide sequence ID" value="NZ_JAGQDE010000001.1"/>
</dbReference>
<feature type="transmembrane region" description="Helical" evidence="1">
    <location>
        <begin position="91"/>
        <end position="109"/>
    </location>
</feature>
<accession>A0A940YE71</accession>
<organism evidence="3 4">
    <name type="scientific">Ideonella aquatica</name>
    <dbReference type="NCBI Taxonomy" id="2824119"/>
    <lineage>
        <taxon>Bacteria</taxon>
        <taxon>Pseudomonadati</taxon>
        <taxon>Pseudomonadota</taxon>
        <taxon>Betaproteobacteria</taxon>
        <taxon>Burkholderiales</taxon>
        <taxon>Sphaerotilaceae</taxon>
        <taxon>Ideonella</taxon>
    </lineage>
</organism>
<dbReference type="EMBL" id="JAGQDE010000001">
    <property type="protein sequence ID" value="MBQ0957639.1"/>
    <property type="molecule type" value="Genomic_DNA"/>
</dbReference>
<dbReference type="Proteomes" id="UP000678374">
    <property type="component" value="Unassembled WGS sequence"/>
</dbReference>
<keyword evidence="1" id="KW-1133">Transmembrane helix</keyword>
<keyword evidence="4" id="KW-1185">Reference proteome</keyword>
<evidence type="ECO:0000259" key="2">
    <source>
        <dbReference type="Pfam" id="PF05232"/>
    </source>
</evidence>
<gene>
    <name evidence="3" type="ORF">KAK06_01590</name>
</gene>
<feature type="transmembrane region" description="Helical" evidence="1">
    <location>
        <begin position="115"/>
        <end position="137"/>
    </location>
</feature>
<evidence type="ECO:0000313" key="3">
    <source>
        <dbReference type="EMBL" id="MBQ0957639.1"/>
    </source>
</evidence>
<protein>
    <recommendedName>
        <fullName evidence="2">Chlorhexidine efflux transporter domain-containing protein</fullName>
    </recommendedName>
</protein>
<dbReference type="AlphaFoldDB" id="A0A940YE71"/>
<keyword evidence="1" id="KW-0812">Transmembrane</keyword>
<evidence type="ECO:0000313" key="4">
    <source>
        <dbReference type="Proteomes" id="UP000678374"/>
    </source>
</evidence>
<feature type="domain" description="Chlorhexidine efflux transporter" evidence="2">
    <location>
        <begin position="85"/>
        <end position="147"/>
    </location>
</feature>
<comment type="caution">
    <text evidence="3">The sequence shown here is derived from an EMBL/GenBank/DDBJ whole genome shotgun (WGS) entry which is preliminary data.</text>
</comment>
<feature type="domain" description="Chlorhexidine efflux transporter" evidence="2">
    <location>
        <begin position="13"/>
        <end position="76"/>
    </location>
</feature>
<evidence type="ECO:0000256" key="1">
    <source>
        <dbReference type="SAM" id="Phobius"/>
    </source>
</evidence>
<reference evidence="3" key="1">
    <citation type="submission" date="2021-04" db="EMBL/GenBank/DDBJ databases">
        <title>The genome sequence of Ideonella sp. 4Y11.</title>
        <authorList>
            <person name="Liu Y."/>
        </authorList>
    </citation>
    <scope>NUCLEOTIDE SEQUENCE</scope>
    <source>
        <strain evidence="3">4Y11</strain>
    </source>
</reference>
<dbReference type="InterPro" id="IPR007896">
    <property type="entry name" value="BTP_bacteria"/>
</dbReference>
<sequence length="152" mass="16145">MVSAAPPAEAPLRSARERLLQTLAYEAGGLLLVTPLFSQGSAIGLADSFTLLLMLSGVVMAWAAVFNTVVDRLEARHRGRSASERPAAARLAHALGLEGGAVLLTWPVIHAASHLGWWAALGADLALTAAYAAYGYVFHRLFDLWRPVRSAG</sequence>